<dbReference type="AlphaFoldDB" id="A0A239MG17"/>
<proteinExistence type="predicted"/>
<organism evidence="1 2">
    <name type="scientific">Streptosporangium subroseum</name>
    <dbReference type="NCBI Taxonomy" id="106412"/>
    <lineage>
        <taxon>Bacteria</taxon>
        <taxon>Bacillati</taxon>
        <taxon>Actinomycetota</taxon>
        <taxon>Actinomycetes</taxon>
        <taxon>Streptosporangiales</taxon>
        <taxon>Streptosporangiaceae</taxon>
        <taxon>Streptosporangium</taxon>
    </lineage>
</organism>
<evidence type="ECO:0000313" key="1">
    <source>
        <dbReference type="EMBL" id="SNT41054.1"/>
    </source>
</evidence>
<dbReference type="EMBL" id="FZOD01000040">
    <property type="protein sequence ID" value="SNT41054.1"/>
    <property type="molecule type" value="Genomic_DNA"/>
</dbReference>
<accession>A0A239MG17</accession>
<reference evidence="1 2" key="1">
    <citation type="submission" date="2017-06" db="EMBL/GenBank/DDBJ databases">
        <authorList>
            <person name="Kim H.J."/>
            <person name="Triplett B.A."/>
        </authorList>
    </citation>
    <scope>NUCLEOTIDE SEQUENCE [LARGE SCALE GENOMIC DNA]</scope>
    <source>
        <strain evidence="1 2">CGMCC 4.2132</strain>
    </source>
</reference>
<gene>
    <name evidence="1" type="ORF">SAMN05216276_104050</name>
</gene>
<sequence>MDQEKPKKWQQLPERITFDQMTSAQPSADVPNPEMGRPTELDAAIRMTAYGA</sequence>
<keyword evidence="2" id="KW-1185">Reference proteome</keyword>
<name>A0A239MG17_9ACTN</name>
<protein>
    <submittedName>
        <fullName evidence="1">Uncharacterized protein</fullName>
    </submittedName>
</protein>
<evidence type="ECO:0000313" key="2">
    <source>
        <dbReference type="Proteomes" id="UP000198282"/>
    </source>
</evidence>
<dbReference type="Proteomes" id="UP000198282">
    <property type="component" value="Unassembled WGS sequence"/>
</dbReference>